<feature type="signal peptide" evidence="1">
    <location>
        <begin position="1"/>
        <end position="17"/>
    </location>
</feature>
<organism evidence="2 3">
    <name type="scientific">Rhodotorula mucilaginosa</name>
    <name type="common">Yeast</name>
    <name type="synonym">Rhodotorula rubra</name>
    <dbReference type="NCBI Taxonomy" id="5537"/>
    <lineage>
        <taxon>Eukaryota</taxon>
        <taxon>Fungi</taxon>
        <taxon>Dikarya</taxon>
        <taxon>Basidiomycota</taxon>
        <taxon>Pucciniomycotina</taxon>
        <taxon>Microbotryomycetes</taxon>
        <taxon>Sporidiobolales</taxon>
        <taxon>Sporidiobolaceae</taxon>
        <taxon>Rhodotorula</taxon>
    </lineage>
</organism>
<sequence>MHYRLLLELELMILDLAAPPLAIDSLHDRVDYFIKISLVHRSLTAWAQDRLRDQFLYTYRPRPDEYERLKLRFEAGFGRDRPLHRLYLDFTRLPERVHGRTLPGHDSLLAPTEARAYGSVAPVSRASSPERYGSNAPEQACEAVVHYVYADHDTDVEDVDRWELCTMITTYAQALDTLWLKPPYLNLNIKNLPPPRVLDVDGGGFDSPSFRLLPVSSKTVLFLRNVLLDWEGNIGYLDARHLVCDKCSWVPMPESSLRDRFHQLETPVLFRTEVPDLVWFLGNFPTTIRRVHLLQQRIRIGEDRRNSSIVLPHLESFTFTWFLPWTESDLQTSAENDQEALAKLQQIVESMIDAPQCAFKYLCSTESPESALADALATFNL</sequence>
<comment type="caution">
    <text evidence="2">The sequence shown here is derived from an EMBL/GenBank/DDBJ whole genome shotgun (WGS) entry which is preliminary data.</text>
</comment>
<dbReference type="AlphaFoldDB" id="A0A9P6W2A4"/>
<accession>A0A9P6W2A4</accession>
<evidence type="ECO:0000313" key="3">
    <source>
        <dbReference type="Proteomes" id="UP000777482"/>
    </source>
</evidence>
<dbReference type="Proteomes" id="UP000777482">
    <property type="component" value="Unassembled WGS sequence"/>
</dbReference>
<feature type="chain" id="PRO_5040288418" evidence="1">
    <location>
        <begin position="18"/>
        <end position="381"/>
    </location>
</feature>
<name>A0A9P6W2A4_RHOMI</name>
<dbReference type="EMBL" id="PUHQ01000046">
    <property type="protein sequence ID" value="KAG0660253.1"/>
    <property type="molecule type" value="Genomic_DNA"/>
</dbReference>
<keyword evidence="3" id="KW-1185">Reference proteome</keyword>
<reference evidence="2 3" key="1">
    <citation type="submission" date="2020-11" db="EMBL/GenBank/DDBJ databases">
        <title>Kefir isolates.</title>
        <authorList>
            <person name="Marcisauskas S."/>
            <person name="Kim Y."/>
            <person name="Blasche S."/>
        </authorList>
    </citation>
    <scope>NUCLEOTIDE SEQUENCE [LARGE SCALE GENOMIC DNA]</scope>
    <source>
        <strain evidence="2 3">KR</strain>
    </source>
</reference>
<evidence type="ECO:0000313" key="2">
    <source>
        <dbReference type="EMBL" id="KAG0660253.1"/>
    </source>
</evidence>
<keyword evidence="1" id="KW-0732">Signal</keyword>
<evidence type="ECO:0000256" key="1">
    <source>
        <dbReference type="SAM" id="SignalP"/>
    </source>
</evidence>
<proteinExistence type="predicted"/>
<gene>
    <name evidence="2" type="ORF">C6P46_004707</name>
</gene>
<protein>
    <submittedName>
        <fullName evidence="2">Uncharacterized protein</fullName>
    </submittedName>
</protein>